<sequence length="702" mass="77971">MDHMSFEDFFARIEDSVELGRWDHIDSVYKPTAAVSPVEIGRGATSNAGFSAVSEETSGQSPDEVFNELISMSDPVTGNNVDDLNCALIRDALTAFSRPALVAKLFAEALITIPMESLVTAIDACSTTEDYLKVGYEIITCWYVVTTAYNPAQATNVYEIAQFFCNRLAEPTFDHEDIKRYLRGLILCTKGILQCIRVMATKKEFTVEELKQVHAVQNLLSTSSSLFGGHPTQGQQFRNYVTTLNKIRWTSIHPTTHFVHILRCIFSRVQDVETSGLDERIEQLPSETAKLLFGLKLLRANRRVAFKGNDLLDALSILEYRYKLEMHNRDSKNICPPKKICTQTSNRTVKMLPTLTEVRRDRDLRRRVNEKRAPPSPRIVASTTASSSATRRFWMGAQFGGKYYWCDLVAIGQHEELATELTAHLSGPENKKTEKTSKKRTHSDASLISLSDNVQPMPQRPYVENERPPTIIGDSASDCAASDQHRKILDWAIRRANPTAAEGKANSGTFRQPAVPRLASVTSAPLTVLDEQDEDNDVFDETEVTDINEAYTGPRTRSAKRKMGESDNNRGATANTPQNPSNGSSSAAGSSSGGSEYRPPSGSDNDDPPPQEPLGDNAARFHHGNIANNLLPRTRINQTGLSKRTGRRHAHSSGLGFVEDSFSVIPFFQNEAPQAAAFQPVNKRMWQTSTQKPCELTLLQQL</sequence>
<keyword evidence="3" id="KW-1185">Reference proteome</keyword>
<proteinExistence type="predicted"/>
<dbReference type="Proteomes" id="UP000001307">
    <property type="component" value="Unassembled WGS sequence"/>
</dbReference>
<name>E4X4E6_OIKDI</name>
<feature type="compositionally biased region" description="Polar residues" evidence="1">
    <location>
        <begin position="569"/>
        <end position="582"/>
    </location>
</feature>
<accession>E4X4E6</accession>
<feature type="compositionally biased region" description="Polar residues" evidence="1">
    <location>
        <begin position="444"/>
        <end position="456"/>
    </location>
</feature>
<organism evidence="2">
    <name type="scientific">Oikopleura dioica</name>
    <name type="common">Tunicate</name>
    <dbReference type="NCBI Taxonomy" id="34765"/>
    <lineage>
        <taxon>Eukaryota</taxon>
        <taxon>Metazoa</taxon>
        <taxon>Chordata</taxon>
        <taxon>Tunicata</taxon>
        <taxon>Appendicularia</taxon>
        <taxon>Copelata</taxon>
        <taxon>Oikopleuridae</taxon>
        <taxon>Oikopleura</taxon>
    </lineage>
</organism>
<evidence type="ECO:0000256" key="1">
    <source>
        <dbReference type="SAM" id="MobiDB-lite"/>
    </source>
</evidence>
<protein>
    <submittedName>
        <fullName evidence="2">Uncharacterized protein</fullName>
    </submittedName>
</protein>
<feature type="compositionally biased region" description="Acidic residues" evidence="1">
    <location>
        <begin position="530"/>
        <end position="546"/>
    </location>
</feature>
<evidence type="ECO:0000313" key="3">
    <source>
        <dbReference type="Proteomes" id="UP000001307"/>
    </source>
</evidence>
<feature type="compositionally biased region" description="Low complexity" evidence="1">
    <location>
        <begin position="583"/>
        <end position="603"/>
    </location>
</feature>
<evidence type="ECO:0000313" key="2">
    <source>
        <dbReference type="EMBL" id="CBY23936.1"/>
    </source>
</evidence>
<dbReference type="EMBL" id="FN653024">
    <property type="protein sequence ID" value="CBY23936.1"/>
    <property type="molecule type" value="Genomic_DNA"/>
</dbReference>
<feature type="region of interest" description="Disordered" evidence="1">
    <location>
        <begin position="525"/>
        <end position="619"/>
    </location>
</feature>
<reference evidence="2" key="1">
    <citation type="journal article" date="2010" name="Science">
        <title>Plasticity of animal genome architecture unmasked by rapid evolution of a pelagic tunicate.</title>
        <authorList>
            <person name="Denoeud F."/>
            <person name="Henriet S."/>
            <person name="Mungpakdee S."/>
            <person name="Aury J.M."/>
            <person name="Da Silva C."/>
            <person name="Brinkmann H."/>
            <person name="Mikhaleva J."/>
            <person name="Olsen L.C."/>
            <person name="Jubin C."/>
            <person name="Canestro C."/>
            <person name="Bouquet J.M."/>
            <person name="Danks G."/>
            <person name="Poulain J."/>
            <person name="Campsteijn C."/>
            <person name="Adamski M."/>
            <person name="Cross I."/>
            <person name="Yadetie F."/>
            <person name="Muffato M."/>
            <person name="Louis A."/>
            <person name="Butcher S."/>
            <person name="Tsagkogeorga G."/>
            <person name="Konrad A."/>
            <person name="Singh S."/>
            <person name="Jensen M.F."/>
            <person name="Cong E.H."/>
            <person name="Eikeseth-Otteraa H."/>
            <person name="Noel B."/>
            <person name="Anthouard V."/>
            <person name="Porcel B.M."/>
            <person name="Kachouri-Lafond R."/>
            <person name="Nishino A."/>
            <person name="Ugolini M."/>
            <person name="Chourrout P."/>
            <person name="Nishida H."/>
            <person name="Aasland R."/>
            <person name="Huzurbazar S."/>
            <person name="Westhof E."/>
            <person name="Delsuc F."/>
            <person name="Lehrach H."/>
            <person name="Reinhardt R."/>
            <person name="Weissenbach J."/>
            <person name="Roy S.W."/>
            <person name="Artiguenave F."/>
            <person name="Postlethwait J.H."/>
            <person name="Manak J.R."/>
            <person name="Thompson E.M."/>
            <person name="Jaillon O."/>
            <person name="Du Pasquier L."/>
            <person name="Boudinot P."/>
            <person name="Liberles D.A."/>
            <person name="Volff J.N."/>
            <person name="Philippe H."/>
            <person name="Lenhard B."/>
            <person name="Roest Crollius H."/>
            <person name="Wincker P."/>
            <person name="Chourrout D."/>
        </authorList>
    </citation>
    <scope>NUCLEOTIDE SEQUENCE [LARGE SCALE GENOMIC DNA]</scope>
</reference>
<dbReference type="AlphaFoldDB" id="E4X4E6"/>
<dbReference type="InParanoid" id="E4X4E6"/>
<feature type="region of interest" description="Disordered" evidence="1">
    <location>
        <begin position="422"/>
        <end position="461"/>
    </location>
</feature>
<gene>
    <name evidence="2" type="ORF">GSOID_T00001271001</name>
</gene>